<sequence length="342" mass="36024">MESRTSSTRIGILAGLAALALSSTSALAQEATALTIVVPNPSALNNFPLHNAIGEGYFEEEGLTVTVEAVNGSASVLQALASGQAQIGNPGPGPLLSARERGEEIVFIYNQYPNSIFGLVVPEESEVQDPSALKGEVIGVGTADGAEVGFTRAIMAESGLMENDGYEFLAIGDGGTAAAAILGDEVAAYAAAASDAAIIEARGIPLREITPDGFLSYFGNGWAVTQAYLDENEDVIERFGRALVKGTRFGLDSANNEKTLAHAAAANPQEGEDETLAPLLLEAAQTRINPQEQFRGEGFGYQPPEHWQLWHEAQVETGTLKAPLADLEAAYTNRFVEGWNAE</sequence>
<evidence type="ECO:0000313" key="4">
    <source>
        <dbReference type="Proteomes" id="UP000476332"/>
    </source>
</evidence>
<organism evidence="3 4">
    <name type="scientific">Aurantimonas aggregata</name>
    <dbReference type="NCBI Taxonomy" id="2047720"/>
    <lineage>
        <taxon>Bacteria</taxon>
        <taxon>Pseudomonadati</taxon>
        <taxon>Pseudomonadota</taxon>
        <taxon>Alphaproteobacteria</taxon>
        <taxon>Hyphomicrobiales</taxon>
        <taxon>Aurantimonadaceae</taxon>
        <taxon>Aurantimonas</taxon>
    </lineage>
</organism>
<accession>A0A6L9MP16</accession>
<keyword evidence="4" id="KW-1185">Reference proteome</keyword>
<dbReference type="EMBL" id="JAAAMJ010000033">
    <property type="protein sequence ID" value="NDV89260.1"/>
    <property type="molecule type" value="Genomic_DNA"/>
</dbReference>
<dbReference type="Gene3D" id="3.40.190.10">
    <property type="entry name" value="Periplasmic binding protein-like II"/>
    <property type="match status" value="2"/>
</dbReference>
<feature type="domain" description="SsuA/THI5-like" evidence="2">
    <location>
        <begin position="48"/>
        <end position="249"/>
    </location>
</feature>
<comment type="caution">
    <text evidence="3">The sequence shown here is derived from an EMBL/GenBank/DDBJ whole genome shotgun (WGS) entry which is preliminary data.</text>
</comment>
<evidence type="ECO:0000313" key="3">
    <source>
        <dbReference type="EMBL" id="NDV89260.1"/>
    </source>
</evidence>
<dbReference type="PANTHER" id="PTHR31528">
    <property type="entry name" value="4-AMINO-5-HYDROXYMETHYL-2-METHYLPYRIMIDINE PHOSPHATE SYNTHASE THI11-RELATED"/>
    <property type="match status" value="1"/>
</dbReference>
<dbReference type="InterPro" id="IPR027939">
    <property type="entry name" value="NMT1/THI5"/>
</dbReference>
<keyword evidence="1" id="KW-0732">Signal</keyword>
<reference evidence="3 4" key="1">
    <citation type="submission" date="2020-01" db="EMBL/GenBank/DDBJ databases">
        <title>Genomes of bacteria type strains.</title>
        <authorList>
            <person name="Chen J."/>
            <person name="Zhu S."/>
            <person name="Chen J."/>
        </authorList>
    </citation>
    <scope>NUCLEOTIDE SEQUENCE [LARGE SCALE GENOMIC DNA]</scope>
    <source>
        <strain evidence="3 4">KCTC 52919</strain>
    </source>
</reference>
<gene>
    <name evidence="3" type="ORF">GTW51_21595</name>
</gene>
<proteinExistence type="predicted"/>
<dbReference type="Proteomes" id="UP000476332">
    <property type="component" value="Unassembled WGS sequence"/>
</dbReference>
<dbReference type="InterPro" id="IPR015168">
    <property type="entry name" value="SsuA/THI5"/>
</dbReference>
<dbReference type="PANTHER" id="PTHR31528:SF15">
    <property type="entry name" value="RIBOFLAVIN-BINDING PROTEIN RIBY"/>
    <property type="match status" value="1"/>
</dbReference>
<evidence type="ECO:0000256" key="1">
    <source>
        <dbReference type="SAM" id="SignalP"/>
    </source>
</evidence>
<dbReference type="SUPFAM" id="SSF53850">
    <property type="entry name" value="Periplasmic binding protein-like II"/>
    <property type="match status" value="1"/>
</dbReference>
<name>A0A6L9MP16_9HYPH</name>
<protein>
    <submittedName>
        <fullName evidence="3">ABC transporter substrate-binding protein</fullName>
    </submittedName>
</protein>
<feature type="chain" id="PRO_5026883139" evidence="1">
    <location>
        <begin position="29"/>
        <end position="342"/>
    </location>
</feature>
<dbReference type="GO" id="GO:0009228">
    <property type="term" value="P:thiamine biosynthetic process"/>
    <property type="evidence" value="ECO:0007669"/>
    <property type="project" value="InterPro"/>
</dbReference>
<dbReference type="Pfam" id="PF09084">
    <property type="entry name" value="NMT1"/>
    <property type="match status" value="1"/>
</dbReference>
<dbReference type="RefSeq" id="WP_163046114.1">
    <property type="nucleotide sequence ID" value="NZ_JAAAMJ010000033.1"/>
</dbReference>
<feature type="signal peptide" evidence="1">
    <location>
        <begin position="1"/>
        <end position="28"/>
    </location>
</feature>
<evidence type="ECO:0000259" key="2">
    <source>
        <dbReference type="Pfam" id="PF09084"/>
    </source>
</evidence>
<dbReference type="AlphaFoldDB" id="A0A6L9MP16"/>